<accession>A0A1F8H7V5</accession>
<comment type="caution">
    <text evidence="2">The sequence shown here is derived from an EMBL/GenBank/DDBJ whole genome shotgun (WGS) entry which is preliminary data.</text>
</comment>
<reference evidence="2 3" key="1">
    <citation type="journal article" date="2016" name="Nat. Commun.">
        <title>Thousands of microbial genomes shed light on interconnected biogeochemical processes in an aquifer system.</title>
        <authorList>
            <person name="Anantharaman K."/>
            <person name="Brown C.T."/>
            <person name="Hug L.A."/>
            <person name="Sharon I."/>
            <person name="Castelle C.J."/>
            <person name="Probst A.J."/>
            <person name="Thomas B.C."/>
            <person name="Singh A."/>
            <person name="Wilkins M.J."/>
            <person name="Karaoz U."/>
            <person name="Brodie E.L."/>
            <person name="Williams K.H."/>
            <person name="Hubbard S.S."/>
            <person name="Banfield J.F."/>
        </authorList>
    </citation>
    <scope>NUCLEOTIDE SEQUENCE [LARGE SCALE GENOMIC DNA]</scope>
</reference>
<proteinExistence type="predicted"/>
<protein>
    <submittedName>
        <fullName evidence="2">Uncharacterized protein</fullName>
    </submittedName>
</protein>
<sequence>MNLNNNNTRHRERGSILIYSVLMLGSILAITMSLAAIFVPKIRASSNAGAGSVGAIYAADSALEWCIYTNRGNPGLPEPVMTNNSTYTLSLDCNSGINGLNAQAIGSYRGVSRSLEVQIPASE</sequence>
<dbReference type="AlphaFoldDB" id="A0A1F8H7V5"/>
<feature type="transmembrane region" description="Helical" evidence="1">
    <location>
        <begin position="16"/>
        <end position="39"/>
    </location>
</feature>
<evidence type="ECO:0000256" key="1">
    <source>
        <dbReference type="SAM" id="Phobius"/>
    </source>
</evidence>
<gene>
    <name evidence="2" type="ORF">A3I39_02170</name>
</gene>
<keyword evidence="1" id="KW-1133">Transmembrane helix</keyword>
<evidence type="ECO:0000313" key="2">
    <source>
        <dbReference type="EMBL" id="OGN33108.1"/>
    </source>
</evidence>
<dbReference type="Proteomes" id="UP000178155">
    <property type="component" value="Unassembled WGS sequence"/>
</dbReference>
<keyword evidence="1" id="KW-0812">Transmembrane</keyword>
<organism evidence="2 3">
    <name type="scientific">Candidatus Yanofskybacteria bacterium RIFCSPLOWO2_02_FULL_47_9b</name>
    <dbReference type="NCBI Taxonomy" id="1802708"/>
    <lineage>
        <taxon>Bacteria</taxon>
        <taxon>Candidatus Yanofskyibacteriota</taxon>
    </lineage>
</organism>
<evidence type="ECO:0000313" key="3">
    <source>
        <dbReference type="Proteomes" id="UP000178155"/>
    </source>
</evidence>
<keyword evidence="1" id="KW-0472">Membrane</keyword>
<name>A0A1F8H7V5_9BACT</name>
<dbReference type="EMBL" id="MGKW01000038">
    <property type="protein sequence ID" value="OGN33108.1"/>
    <property type="molecule type" value="Genomic_DNA"/>
</dbReference>